<dbReference type="Pfam" id="PF02082">
    <property type="entry name" value="Rrf2"/>
    <property type="match status" value="1"/>
</dbReference>
<sequence length="155" mass="17619">MQISSRFTIAVHIFSCIDTFEKDTKITSDFLAESVNVNPVIIRKILSQLRNAGLVHVQRGSGGASIAKDPKDITFLDIYHAVDCIENGELFHFHENPNPQCPVGRNIHHILDNKLIQVQKALENELKSITLADIIKDTQYYIQNEKKENVSEYNE</sequence>
<dbReference type="PANTHER" id="PTHR33221:SF15">
    <property type="entry name" value="HTH-TYPE TRANSCRIPTIONAL REGULATOR YWGB-RELATED"/>
    <property type="match status" value="1"/>
</dbReference>
<dbReference type="OrthoDB" id="213028at2"/>
<dbReference type="InterPro" id="IPR000944">
    <property type="entry name" value="Tscrpt_reg_Rrf2"/>
</dbReference>
<organism evidence="1 2">
    <name type="scientific">Massilimicrobiota timonensis</name>
    <dbReference type="NCBI Taxonomy" id="1776392"/>
    <lineage>
        <taxon>Bacteria</taxon>
        <taxon>Bacillati</taxon>
        <taxon>Bacillota</taxon>
        <taxon>Erysipelotrichia</taxon>
        <taxon>Erysipelotrichales</taxon>
        <taxon>Erysipelotrichaceae</taxon>
        <taxon>Massilimicrobiota</taxon>
    </lineage>
</organism>
<dbReference type="Proteomes" id="UP000195305">
    <property type="component" value="Unassembled WGS sequence"/>
</dbReference>
<accession>A0A1Y4SXR2</accession>
<proteinExistence type="predicted"/>
<gene>
    <name evidence="1" type="ORF">B5E75_09670</name>
</gene>
<evidence type="ECO:0000313" key="2">
    <source>
        <dbReference type="Proteomes" id="UP000195305"/>
    </source>
</evidence>
<dbReference type="RefSeq" id="WP_087304399.1">
    <property type="nucleotide sequence ID" value="NZ_NFLJ01000028.1"/>
</dbReference>
<reference evidence="1 2" key="1">
    <citation type="journal article" date="2018" name="BMC Genomics">
        <title>Whole genome sequencing and function prediction of 133 gut anaerobes isolated from chicken caecum in pure cultures.</title>
        <authorList>
            <person name="Medvecky M."/>
            <person name="Cejkova D."/>
            <person name="Polansky O."/>
            <person name="Karasova D."/>
            <person name="Kubasova T."/>
            <person name="Cizek A."/>
            <person name="Rychlik I."/>
        </authorList>
    </citation>
    <scope>NUCLEOTIDE SEQUENCE [LARGE SCALE GENOMIC DNA]</scope>
    <source>
        <strain evidence="1 2">An13</strain>
    </source>
</reference>
<dbReference type="PROSITE" id="PS51197">
    <property type="entry name" value="HTH_RRF2_2"/>
    <property type="match status" value="1"/>
</dbReference>
<dbReference type="InterPro" id="IPR036390">
    <property type="entry name" value="WH_DNA-bd_sf"/>
</dbReference>
<evidence type="ECO:0000313" key="1">
    <source>
        <dbReference type="EMBL" id="OUQ33563.1"/>
    </source>
</evidence>
<dbReference type="AlphaFoldDB" id="A0A1Y4SXR2"/>
<dbReference type="EMBL" id="NFLJ01000028">
    <property type="protein sequence ID" value="OUQ33563.1"/>
    <property type="molecule type" value="Genomic_DNA"/>
</dbReference>
<comment type="caution">
    <text evidence="1">The sequence shown here is derived from an EMBL/GenBank/DDBJ whole genome shotgun (WGS) entry which is preliminary data.</text>
</comment>
<dbReference type="InterPro" id="IPR036388">
    <property type="entry name" value="WH-like_DNA-bd_sf"/>
</dbReference>
<protein>
    <submittedName>
        <fullName evidence="1">Transcriptional regulator</fullName>
    </submittedName>
</protein>
<keyword evidence="2" id="KW-1185">Reference proteome</keyword>
<name>A0A1Y4SXR2_9FIRM</name>
<dbReference type="GO" id="GO:0005829">
    <property type="term" value="C:cytosol"/>
    <property type="evidence" value="ECO:0007669"/>
    <property type="project" value="TreeGrafter"/>
</dbReference>
<dbReference type="PANTHER" id="PTHR33221">
    <property type="entry name" value="WINGED HELIX-TURN-HELIX TRANSCRIPTIONAL REGULATOR, RRF2 FAMILY"/>
    <property type="match status" value="1"/>
</dbReference>
<dbReference type="SUPFAM" id="SSF46785">
    <property type="entry name" value="Winged helix' DNA-binding domain"/>
    <property type="match status" value="1"/>
</dbReference>
<dbReference type="Gene3D" id="1.10.10.10">
    <property type="entry name" value="Winged helix-like DNA-binding domain superfamily/Winged helix DNA-binding domain"/>
    <property type="match status" value="1"/>
</dbReference>
<dbReference type="FunFam" id="1.10.10.10:FF:000138">
    <property type="entry name" value="Rrf2 family transcriptional regulator"/>
    <property type="match status" value="1"/>
</dbReference>
<dbReference type="GO" id="GO:0003700">
    <property type="term" value="F:DNA-binding transcription factor activity"/>
    <property type="evidence" value="ECO:0007669"/>
    <property type="project" value="TreeGrafter"/>
</dbReference>